<keyword evidence="2" id="KW-1185">Reference proteome</keyword>
<dbReference type="EMBL" id="RCHU02000001">
    <property type="protein sequence ID" value="KAL3610370.1"/>
    <property type="molecule type" value="Genomic_DNA"/>
</dbReference>
<evidence type="ECO:0000313" key="1">
    <source>
        <dbReference type="EMBL" id="KAL3610370.1"/>
    </source>
</evidence>
<comment type="caution">
    <text evidence="1">The sequence shown here is derived from an EMBL/GenBank/DDBJ whole genome shotgun (WGS) entry which is preliminary data.</text>
</comment>
<reference evidence="1 2" key="1">
    <citation type="journal article" date="2024" name="Plant Biotechnol. J.">
        <title>Genome and CRISPR/Cas9 system of a widespread forest tree (Populus alba) in the world.</title>
        <authorList>
            <person name="Liu Y.J."/>
            <person name="Jiang P.F."/>
            <person name="Han X.M."/>
            <person name="Li X.Y."/>
            <person name="Wang H.M."/>
            <person name="Wang Y.J."/>
            <person name="Wang X.X."/>
            <person name="Zeng Q.Y."/>
        </authorList>
    </citation>
    <scope>NUCLEOTIDE SEQUENCE [LARGE SCALE GENOMIC DNA]</scope>
    <source>
        <strain evidence="2">cv. PAL-ZL1</strain>
    </source>
</reference>
<evidence type="ECO:0000313" key="2">
    <source>
        <dbReference type="Proteomes" id="UP000309997"/>
    </source>
</evidence>
<accession>A0ACC4CYS0</accession>
<organism evidence="1 2">
    <name type="scientific">Populus alba</name>
    <name type="common">White poplar</name>
    <dbReference type="NCBI Taxonomy" id="43335"/>
    <lineage>
        <taxon>Eukaryota</taxon>
        <taxon>Viridiplantae</taxon>
        <taxon>Streptophyta</taxon>
        <taxon>Embryophyta</taxon>
        <taxon>Tracheophyta</taxon>
        <taxon>Spermatophyta</taxon>
        <taxon>Magnoliopsida</taxon>
        <taxon>eudicotyledons</taxon>
        <taxon>Gunneridae</taxon>
        <taxon>Pentapetalae</taxon>
        <taxon>rosids</taxon>
        <taxon>fabids</taxon>
        <taxon>Malpighiales</taxon>
        <taxon>Salicaceae</taxon>
        <taxon>Saliceae</taxon>
        <taxon>Populus</taxon>
    </lineage>
</organism>
<name>A0ACC4CYS0_POPAL</name>
<protein>
    <submittedName>
        <fullName evidence="1">Uncharacterized protein</fullName>
    </submittedName>
</protein>
<sequence length="212" mass="24056">MLPKLSPDQFLKLKQLTVLALSATNKILSYNELLEELEVCNVHELEDFLNNECVFAAGLSWVSMDFGSHTGYLLVSIGLDKIMEIKLSFETLCCCWNLLDNLSNWCSVQCITCDFVLCFEFSKICYVFAIISPKHEFFLNAPLALFQSPYNSLCLLLLVKLVCPCDNHCLQLSESKQGLCFWKNVDGFGYLGGLMEQEEDLIRSKSSNQFDP</sequence>
<dbReference type="Proteomes" id="UP000309997">
    <property type="component" value="Unassembled WGS sequence"/>
</dbReference>
<proteinExistence type="predicted"/>
<gene>
    <name evidence="1" type="ORF">D5086_001390</name>
</gene>